<organism evidence="1 2">
    <name type="scientific">Mycobacterium kansasii</name>
    <dbReference type="NCBI Taxonomy" id="1768"/>
    <lineage>
        <taxon>Bacteria</taxon>
        <taxon>Bacillati</taxon>
        <taxon>Actinomycetota</taxon>
        <taxon>Actinomycetes</taxon>
        <taxon>Mycobacteriales</taxon>
        <taxon>Mycobacteriaceae</taxon>
        <taxon>Mycobacterium</taxon>
    </lineage>
</organism>
<evidence type="ECO:0000313" key="2">
    <source>
        <dbReference type="Proteomes" id="UP000189229"/>
    </source>
</evidence>
<gene>
    <name evidence="1" type="ORF">BZL30_3331</name>
</gene>
<evidence type="ECO:0000313" key="1">
    <source>
        <dbReference type="EMBL" id="OOK75878.1"/>
    </source>
</evidence>
<proteinExistence type="predicted"/>
<reference evidence="1 2" key="1">
    <citation type="submission" date="2017-02" db="EMBL/GenBank/DDBJ databases">
        <title>Complete genome sequences of Mycobacterium kansasii strains isolated from rhesus macaques.</title>
        <authorList>
            <person name="Panda A."/>
            <person name="Nagaraj S."/>
            <person name="Zhao X."/>
            <person name="Tettelin H."/>
            <person name="Detolla L.J."/>
        </authorList>
    </citation>
    <scope>NUCLEOTIDE SEQUENCE [LARGE SCALE GENOMIC DNA]</scope>
    <source>
        <strain evidence="1 2">11-3813</strain>
    </source>
</reference>
<comment type="caution">
    <text evidence="1">The sequence shown here is derived from an EMBL/GenBank/DDBJ whole genome shotgun (WGS) entry which is preliminary data.</text>
</comment>
<dbReference type="Proteomes" id="UP000189229">
    <property type="component" value="Unassembled WGS sequence"/>
</dbReference>
<protein>
    <submittedName>
        <fullName evidence="1">Uncharacterized protein</fullName>
    </submittedName>
</protein>
<dbReference type="EMBL" id="MVBM01000003">
    <property type="protein sequence ID" value="OOK75878.1"/>
    <property type="molecule type" value="Genomic_DNA"/>
</dbReference>
<name>A0A1V3X9S7_MYCKA</name>
<sequence length="37" mass="4003">MRVMLDQLGLGHIAVRTSVIDTPPKPSGWGSADRRPS</sequence>
<dbReference type="AlphaFoldDB" id="A0A1V3X9S7"/>
<accession>A0A1V3X9S7</accession>